<dbReference type="Gramene" id="PRQ59708">
    <property type="protein sequence ID" value="PRQ59708"/>
    <property type="gene ID" value="RchiOBHm_Chr1g0373181"/>
</dbReference>
<evidence type="ECO:0000313" key="2">
    <source>
        <dbReference type="Proteomes" id="UP000238479"/>
    </source>
</evidence>
<dbReference type="OMA" id="CLANEME"/>
<proteinExistence type="predicted"/>
<organism evidence="1 2">
    <name type="scientific">Rosa chinensis</name>
    <name type="common">China rose</name>
    <dbReference type="NCBI Taxonomy" id="74649"/>
    <lineage>
        <taxon>Eukaryota</taxon>
        <taxon>Viridiplantae</taxon>
        <taxon>Streptophyta</taxon>
        <taxon>Embryophyta</taxon>
        <taxon>Tracheophyta</taxon>
        <taxon>Spermatophyta</taxon>
        <taxon>Magnoliopsida</taxon>
        <taxon>eudicotyledons</taxon>
        <taxon>Gunneridae</taxon>
        <taxon>Pentapetalae</taxon>
        <taxon>rosids</taxon>
        <taxon>fabids</taxon>
        <taxon>Rosales</taxon>
        <taxon>Rosaceae</taxon>
        <taxon>Rosoideae</taxon>
        <taxon>Rosoideae incertae sedis</taxon>
        <taxon>Rosa</taxon>
    </lineage>
</organism>
<comment type="caution">
    <text evidence="1">The sequence shown here is derived from an EMBL/GenBank/DDBJ whole genome shotgun (WGS) entry which is preliminary data.</text>
</comment>
<protein>
    <submittedName>
        <fullName evidence="1">Uncharacterized protein</fullName>
    </submittedName>
</protein>
<sequence length="513" mass="57884">MALAFLWKKQHLWPFSVLESDDLRVSYELVQKLPIPEDTKKFVYAVREPETQSVIYVLCVQDFSERSAWDAELLIREIKPDAVIVKEDVSNLKDLQVQERMLSVENPVPVSSFEVIKRCFKEELRAETYKRLAQTSVLQEIFGVGSSGQWSVAKRAAQHVGSSLMLLGTPLTLSHWSATSGDSDGKRNGMSRFQDLASSLVPQKVQCGWSCLSDVESNLPEVNQPAQCSFEVPQFVQSIDPFFVAIHDKLVHGFPSLGTALDHVRKIYDCVNRGEAVDALVVSEVYPFRRVVELLRCIHNDEGRLPINRMKTILSRIEFSELALEDKKHALSAQALRSLTKRFKTIVAVVDAKDLQGLRKYWYTPIPPEYKDLAAQIVTRYEGEAAMPVLQGSSFLELVQASIIMNIKGKLRIPTPSDFVIRAAENTSWWAMRTAFYEMMRDGKVHPLPLSRLVVSMSIRMKLFWHKVGIKCAADSLPAAPSVARLGRGIKSLSHAAQVVKYTHESLGYRPPR</sequence>
<dbReference type="PANTHER" id="PTHR36020">
    <property type="entry name" value="TRANSMEMBRANE PROTEIN"/>
    <property type="match status" value="1"/>
</dbReference>
<dbReference type="AlphaFoldDB" id="A0A2P6SLY4"/>
<name>A0A2P6SLY4_ROSCH</name>
<dbReference type="Proteomes" id="UP000238479">
    <property type="component" value="Chromosome 1"/>
</dbReference>
<dbReference type="OrthoDB" id="1908857at2759"/>
<dbReference type="EMBL" id="PDCK01000039">
    <property type="protein sequence ID" value="PRQ59708.1"/>
    <property type="molecule type" value="Genomic_DNA"/>
</dbReference>
<evidence type="ECO:0000313" key="1">
    <source>
        <dbReference type="EMBL" id="PRQ59708.1"/>
    </source>
</evidence>
<accession>A0A2P6SLY4</accession>
<gene>
    <name evidence="1" type="ORF">RchiOBHm_Chr1g0373181</name>
</gene>
<keyword evidence="2" id="KW-1185">Reference proteome</keyword>
<reference evidence="1 2" key="1">
    <citation type="journal article" date="2018" name="Nat. Genet.">
        <title>The Rosa genome provides new insights in the design of modern roses.</title>
        <authorList>
            <person name="Bendahmane M."/>
        </authorList>
    </citation>
    <scope>NUCLEOTIDE SEQUENCE [LARGE SCALE GENOMIC DNA]</scope>
    <source>
        <strain evidence="2">cv. Old Blush</strain>
    </source>
</reference>
<dbReference type="PANTHER" id="PTHR36020:SF1">
    <property type="entry name" value="TRANSMEMBRANE PROTEIN"/>
    <property type="match status" value="1"/>
</dbReference>
<dbReference type="STRING" id="74649.A0A2P6SLY4"/>